<reference evidence="3 4" key="1">
    <citation type="submission" date="2018-11" db="EMBL/GenBank/DDBJ databases">
        <title>Genome sequence and assembly of Colletotrichum spinosum.</title>
        <authorList>
            <person name="Gan P."/>
            <person name="Shirasu K."/>
        </authorList>
    </citation>
    <scope>NUCLEOTIDE SEQUENCE [LARGE SCALE GENOMIC DNA]</scope>
    <source>
        <strain evidence="3 4">CBS 515.97</strain>
    </source>
</reference>
<sequence length="228" mass="25755">MAMADDTTDVQKLLRFSGLTVRAAGPLLGSGPAVPVTIRLLQLAPSEKKRYRPTALSAIKRVTFWVDKAVIIAEAWPNLDPALNHFWDVVMAVARKDKALKAENIRKTQLNLKRGAIQRIIDRYHVARCNFVRECPNFVYPGAEGPENESKAQAIARERRLRQLQEASKGVQEANPDGKTSKAKGQVILNKHYTEAVDERDFWQGKAEEARIKCEALEEEVRSLKQRR</sequence>
<keyword evidence="4" id="KW-1185">Reference proteome</keyword>
<evidence type="ECO:0000313" key="4">
    <source>
        <dbReference type="Proteomes" id="UP000295083"/>
    </source>
</evidence>
<protein>
    <submittedName>
        <fullName evidence="3">Uncharacterized protein</fullName>
    </submittedName>
</protein>
<feature type="coiled-coil region" evidence="1">
    <location>
        <begin position="200"/>
        <end position="227"/>
    </location>
</feature>
<evidence type="ECO:0000256" key="1">
    <source>
        <dbReference type="SAM" id="Coils"/>
    </source>
</evidence>
<dbReference type="AlphaFoldDB" id="A0A4R8QEP0"/>
<proteinExistence type="predicted"/>
<feature type="region of interest" description="Disordered" evidence="2">
    <location>
        <begin position="165"/>
        <end position="186"/>
    </location>
</feature>
<evidence type="ECO:0000313" key="3">
    <source>
        <dbReference type="EMBL" id="TDZ36190.1"/>
    </source>
</evidence>
<evidence type="ECO:0000256" key="2">
    <source>
        <dbReference type="SAM" id="MobiDB-lite"/>
    </source>
</evidence>
<dbReference type="Proteomes" id="UP000295083">
    <property type="component" value="Unassembled WGS sequence"/>
</dbReference>
<accession>A0A4R8QEP0</accession>
<dbReference type="EMBL" id="QAPG01000033">
    <property type="protein sequence ID" value="TDZ36190.1"/>
    <property type="molecule type" value="Genomic_DNA"/>
</dbReference>
<gene>
    <name evidence="3" type="ORF">C8035_v008106</name>
</gene>
<comment type="caution">
    <text evidence="3">The sequence shown here is derived from an EMBL/GenBank/DDBJ whole genome shotgun (WGS) entry which is preliminary data.</text>
</comment>
<keyword evidence="1" id="KW-0175">Coiled coil</keyword>
<organism evidence="3 4">
    <name type="scientific">Colletotrichum spinosum</name>
    <dbReference type="NCBI Taxonomy" id="1347390"/>
    <lineage>
        <taxon>Eukaryota</taxon>
        <taxon>Fungi</taxon>
        <taxon>Dikarya</taxon>
        <taxon>Ascomycota</taxon>
        <taxon>Pezizomycotina</taxon>
        <taxon>Sordariomycetes</taxon>
        <taxon>Hypocreomycetidae</taxon>
        <taxon>Glomerellales</taxon>
        <taxon>Glomerellaceae</taxon>
        <taxon>Colletotrichum</taxon>
        <taxon>Colletotrichum orbiculare species complex</taxon>
    </lineage>
</organism>
<name>A0A4R8QEP0_9PEZI</name>